<organism evidence="4 5">
    <name type="scientific">Modicisalibacter xianhensis</name>
    <dbReference type="NCBI Taxonomy" id="442341"/>
    <lineage>
        <taxon>Bacteria</taxon>
        <taxon>Pseudomonadati</taxon>
        <taxon>Pseudomonadota</taxon>
        <taxon>Gammaproteobacteria</taxon>
        <taxon>Oceanospirillales</taxon>
        <taxon>Halomonadaceae</taxon>
        <taxon>Modicisalibacter</taxon>
    </lineage>
</organism>
<dbReference type="Pfam" id="PF03747">
    <property type="entry name" value="ADP_ribosyl_GH"/>
    <property type="match status" value="1"/>
</dbReference>
<feature type="binding site" evidence="3">
    <location>
        <position position="62"/>
    </location>
    <ligand>
        <name>Mg(2+)</name>
        <dbReference type="ChEBI" id="CHEBI:18420"/>
        <label>1</label>
    </ligand>
</feature>
<protein>
    <submittedName>
        <fullName evidence="4">ADP-ribosylglycohydrolase</fullName>
    </submittedName>
</protein>
<dbReference type="InterPro" id="IPR005502">
    <property type="entry name" value="Ribosyl_crysJ1"/>
</dbReference>
<proteinExistence type="inferred from homology"/>
<feature type="binding site" evidence="3">
    <location>
        <position position="63"/>
    </location>
    <ligand>
        <name>Mg(2+)</name>
        <dbReference type="ChEBI" id="CHEBI:18420"/>
        <label>1</label>
    </ligand>
</feature>
<dbReference type="Proteomes" id="UP000199040">
    <property type="component" value="Unassembled WGS sequence"/>
</dbReference>
<feature type="binding site" evidence="3">
    <location>
        <position position="303"/>
    </location>
    <ligand>
        <name>Mg(2+)</name>
        <dbReference type="ChEBI" id="CHEBI:18420"/>
        <label>1</label>
    </ligand>
</feature>
<keyword evidence="3" id="KW-0479">Metal-binding</keyword>
<dbReference type="GO" id="GO:0016787">
    <property type="term" value="F:hydrolase activity"/>
    <property type="evidence" value="ECO:0007669"/>
    <property type="project" value="UniProtKB-KW"/>
</dbReference>
<comment type="similarity">
    <text evidence="1">Belongs to the ADP-ribosylglycohydrolase family.</text>
</comment>
<dbReference type="RefSeq" id="WP_092844328.1">
    <property type="nucleotide sequence ID" value="NZ_FOPY01000003.1"/>
</dbReference>
<sequence length="370" mass="40088">MINERNVDETRGRFRGCLLGGAVGDALGASVEFLSRAEILERFGSEGITDYAPIYGGLGRITDDTQMTLFTADGLLRSWVRGCIRGITAYPGITAHAYLRWLHTQGESSVLQFPEADPGWLDGQHELQHRRAPGNTCLAALREMPALGEPARNNSKGCGGVMRVAPVGLFGWHFRQDQAPEDVFRLGAELAALTHGHPAGQLTAGALAVLVLSLTEGATLTEALEVAKACLRQEPRHEETLRAIVQAETLAGTRTPHAEAIAQLGQGWIAEEALAIALYCALVAESFQEGIILAVNHDGDSDSTGAMAGNLLGAWLGERSIPARWLEPLELRDVIAEVAEDLLSFPNWDIDDAVSNEAEYERIWRKYPGF</sequence>
<keyword evidence="5" id="KW-1185">Reference proteome</keyword>
<evidence type="ECO:0000256" key="2">
    <source>
        <dbReference type="ARBA" id="ARBA00022801"/>
    </source>
</evidence>
<reference evidence="4 5" key="1">
    <citation type="submission" date="2016-10" db="EMBL/GenBank/DDBJ databases">
        <authorList>
            <person name="de Groot N.N."/>
        </authorList>
    </citation>
    <scope>NUCLEOTIDE SEQUENCE [LARGE SCALE GENOMIC DNA]</scope>
    <source>
        <strain evidence="4 5">CGMCC 1.6848</strain>
    </source>
</reference>
<dbReference type="PANTHER" id="PTHR16222:SF24">
    <property type="entry name" value="ADP-RIBOSYLHYDROLASE ARH3"/>
    <property type="match status" value="1"/>
</dbReference>
<dbReference type="GO" id="GO:0046872">
    <property type="term" value="F:metal ion binding"/>
    <property type="evidence" value="ECO:0007669"/>
    <property type="project" value="UniProtKB-KW"/>
</dbReference>
<dbReference type="EMBL" id="FOPY01000003">
    <property type="protein sequence ID" value="SFH38158.1"/>
    <property type="molecule type" value="Genomic_DNA"/>
</dbReference>
<evidence type="ECO:0000313" key="5">
    <source>
        <dbReference type="Proteomes" id="UP000199040"/>
    </source>
</evidence>
<dbReference type="Gene3D" id="1.10.4080.10">
    <property type="entry name" value="ADP-ribosylation/Crystallin J1"/>
    <property type="match status" value="1"/>
</dbReference>
<dbReference type="PANTHER" id="PTHR16222">
    <property type="entry name" value="ADP-RIBOSYLGLYCOHYDROLASE"/>
    <property type="match status" value="1"/>
</dbReference>
<dbReference type="InterPro" id="IPR036705">
    <property type="entry name" value="Ribosyl_crysJ1_sf"/>
</dbReference>
<feature type="binding site" evidence="3">
    <location>
        <position position="300"/>
    </location>
    <ligand>
        <name>Mg(2+)</name>
        <dbReference type="ChEBI" id="CHEBI:18420"/>
        <label>1</label>
    </ligand>
</feature>
<dbReference type="STRING" id="442341.SAMN04487959_103179"/>
<comment type="cofactor">
    <cofactor evidence="3">
        <name>Mg(2+)</name>
        <dbReference type="ChEBI" id="CHEBI:18420"/>
    </cofactor>
    <text evidence="3">Binds 2 magnesium ions per subunit.</text>
</comment>
<accession>A0A1I2ZK20</accession>
<dbReference type="AlphaFoldDB" id="A0A1I2ZK20"/>
<feature type="binding site" evidence="3">
    <location>
        <position position="64"/>
    </location>
    <ligand>
        <name>Mg(2+)</name>
        <dbReference type="ChEBI" id="CHEBI:18420"/>
        <label>1</label>
    </ligand>
</feature>
<keyword evidence="2 4" id="KW-0378">Hydrolase</keyword>
<evidence type="ECO:0000313" key="4">
    <source>
        <dbReference type="EMBL" id="SFH38158.1"/>
    </source>
</evidence>
<feature type="binding site" evidence="3">
    <location>
        <position position="302"/>
    </location>
    <ligand>
        <name>Mg(2+)</name>
        <dbReference type="ChEBI" id="CHEBI:18420"/>
        <label>2</label>
    </ligand>
</feature>
<dbReference type="InterPro" id="IPR050792">
    <property type="entry name" value="ADP-ribosylglycohydrolase"/>
</dbReference>
<evidence type="ECO:0000256" key="3">
    <source>
        <dbReference type="PIRSR" id="PIRSR605502-1"/>
    </source>
</evidence>
<dbReference type="SUPFAM" id="SSF101478">
    <property type="entry name" value="ADP-ribosylglycohydrolase"/>
    <property type="match status" value="1"/>
</dbReference>
<name>A0A1I2ZK20_9GAMM</name>
<evidence type="ECO:0000256" key="1">
    <source>
        <dbReference type="ARBA" id="ARBA00010702"/>
    </source>
</evidence>
<gene>
    <name evidence="4" type="ORF">SAMN04487959_103179</name>
</gene>
<keyword evidence="3" id="KW-0460">Magnesium</keyword>